<keyword evidence="2" id="KW-1185">Reference proteome</keyword>
<name>A0A839QGJ3_MYCIR</name>
<evidence type="ECO:0000313" key="2">
    <source>
        <dbReference type="Proteomes" id="UP000550501"/>
    </source>
</evidence>
<comment type="caution">
    <text evidence="1">The sequence shown here is derived from an EMBL/GenBank/DDBJ whole genome shotgun (WGS) entry which is preliminary data.</text>
</comment>
<evidence type="ECO:0008006" key="3">
    <source>
        <dbReference type="Google" id="ProtNLM"/>
    </source>
</evidence>
<dbReference type="RefSeq" id="WP_183471000.1">
    <property type="nucleotide sequence ID" value="NZ_JACHVU010000009.1"/>
</dbReference>
<accession>A0A839QGJ3</accession>
<dbReference type="EMBL" id="JACHVU010000009">
    <property type="protein sequence ID" value="MBB2992362.1"/>
    <property type="molecule type" value="Genomic_DNA"/>
</dbReference>
<protein>
    <recommendedName>
        <fullName evidence="3">Phage portal protein</fullName>
    </recommendedName>
</protein>
<dbReference type="AlphaFoldDB" id="A0A839QGJ3"/>
<dbReference type="Proteomes" id="UP000550501">
    <property type="component" value="Unassembled WGS sequence"/>
</dbReference>
<evidence type="ECO:0000313" key="1">
    <source>
        <dbReference type="EMBL" id="MBB2992362.1"/>
    </source>
</evidence>
<reference evidence="1 2" key="1">
    <citation type="submission" date="2020-08" db="EMBL/GenBank/DDBJ databases">
        <title>The Agave Microbiome: Exploring the role of microbial communities in plant adaptations to desert environments.</title>
        <authorList>
            <person name="Partida-Martinez L.P."/>
        </authorList>
    </citation>
    <scope>NUCLEOTIDE SEQUENCE [LARGE SCALE GENOMIC DNA]</scope>
    <source>
        <strain evidence="1 2">AT2.18</strain>
    </source>
</reference>
<proteinExistence type="predicted"/>
<organism evidence="1 2">
    <name type="scientific">Mycolicibacterium iranicum</name>
    <name type="common">Mycobacterium iranicum</name>
    <dbReference type="NCBI Taxonomy" id="912594"/>
    <lineage>
        <taxon>Bacteria</taxon>
        <taxon>Bacillati</taxon>
        <taxon>Actinomycetota</taxon>
        <taxon>Actinomycetes</taxon>
        <taxon>Mycobacteriales</taxon>
        <taxon>Mycobacteriaceae</taxon>
        <taxon>Mycolicibacterium</taxon>
    </lineage>
</organism>
<dbReference type="Pfam" id="PF05133">
    <property type="entry name" value="SPP1_portal"/>
    <property type="match status" value="1"/>
</dbReference>
<dbReference type="InterPro" id="IPR021145">
    <property type="entry name" value="Portal_protein_SPP1_Gp6-like"/>
</dbReference>
<sequence length="448" mass="48885">MNDDDLLISMLQKLDSPSARYRELNLYSRGEQPLAFLAPEARAALNNRFGRIASNIPRLAVQSIAERLRVVGFDGAAVWDVWTSQDMEELAQTAIKEALTLGQSFFLVWADGAGNPTISVESAEQCCVLRNPADRSVIAGLKRYRTDKETHCYVYLPDEIRYYVAGSPSAGAGFDLRDVTPNPLGVVNLVPLTNNDRLLDEDGYSEIADLRCLVDGLNAALAGLAVALEYSARPRRWATGLELKETIRLDGDGNVVVDPLTNAPVMDTVNPIDETARMAVSENENTKFGQWEGARLDGYKAACDIWVQQILAVSGLSPHMVGITSENPSSADAIRSSESSLTAKAFGKQRSFGRAFETVARLIVAVRDGVDPGSVRVQVKWADPSTRSPAAEADLAVKYFTSGLLSREAVLRRMGMNDEEVAVELERVKADARLGADVRLGRAFSSWD</sequence>
<gene>
    <name evidence="1" type="ORF">FHR72_003861</name>
</gene>